<dbReference type="RefSeq" id="WP_300960929.1">
    <property type="nucleotide sequence ID" value="NZ_JAUHJR010000004.1"/>
</dbReference>
<feature type="transmembrane region" description="Helical" evidence="1">
    <location>
        <begin position="320"/>
        <end position="338"/>
    </location>
</feature>
<protein>
    <submittedName>
        <fullName evidence="2">Manganese transporter</fullName>
    </submittedName>
</protein>
<feature type="transmembrane region" description="Helical" evidence="1">
    <location>
        <begin position="182"/>
        <end position="202"/>
    </location>
</feature>
<keyword evidence="1" id="KW-0812">Transmembrane</keyword>
<evidence type="ECO:0000313" key="2">
    <source>
        <dbReference type="EMBL" id="MDN4161965.1"/>
    </source>
</evidence>
<comment type="caution">
    <text evidence="2">The sequence shown here is derived from an EMBL/GenBank/DDBJ whole genome shotgun (WGS) entry which is preliminary data.</text>
</comment>
<dbReference type="EMBL" id="JAUHJR010000004">
    <property type="protein sequence ID" value="MDN4161965.1"/>
    <property type="molecule type" value="Genomic_DNA"/>
</dbReference>
<dbReference type="Proteomes" id="UP001168537">
    <property type="component" value="Unassembled WGS sequence"/>
</dbReference>
<feature type="transmembrane region" description="Helical" evidence="1">
    <location>
        <begin position="222"/>
        <end position="239"/>
    </location>
</feature>
<name>A0ABT8EUX2_9ACTN</name>
<keyword evidence="3" id="KW-1185">Reference proteome</keyword>
<evidence type="ECO:0000313" key="3">
    <source>
        <dbReference type="Proteomes" id="UP001168537"/>
    </source>
</evidence>
<organism evidence="2 3">
    <name type="scientific">Nocardioides abyssi</name>
    <dbReference type="NCBI Taxonomy" id="3058370"/>
    <lineage>
        <taxon>Bacteria</taxon>
        <taxon>Bacillati</taxon>
        <taxon>Actinomycetota</taxon>
        <taxon>Actinomycetes</taxon>
        <taxon>Propionibacteriales</taxon>
        <taxon>Nocardioidaceae</taxon>
        <taxon>Nocardioides</taxon>
    </lineage>
</organism>
<proteinExistence type="predicted"/>
<feature type="transmembrane region" description="Helical" evidence="1">
    <location>
        <begin position="294"/>
        <end position="313"/>
    </location>
</feature>
<accession>A0ABT8EUX2</accession>
<gene>
    <name evidence="2" type="ORF">QWY29_11435</name>
</gene>
<keyword evidence="1" id="KW-1133">Transmembrane helix</keyword>
<dbReference type="Pfam" id="PF11449">
    <property type="entry name" value="ArsP_2"/>
    <property type="match status" value="1"/>
</dbReference>
<feature type="transmembrane region" description="Helical" evidence="1">
    <location>
        <begin position="358"/>
        <end position="380"/>
    </location>
</feature>
<dbReference type="InterPro" id="IPR021552">
    <property type="entry name" value="ArsP_2"/>
</dbReference>
<dbReference type="NCBIfam" id="NF037962">
    <property type="entry name" value="arsenic_eff"/>
    <property type="match status" value="1"/>
</dbReference>
<evidence type="ECO:0000256" key="1">
    <source>
        <dbReference type="SAM" id="Phobius"/>
    </source>
</evidence>
<keyword evidence="1" id="KW-0472">Membrane</keyword>
<feature type="transmembrane region" description="Helical" evidence="1">
    <location>
        <begin position="51"/>
        <end position="73"/>
    </location>
</feature>
<reference evidence="2" key="1">
    <citation type="submission" date="2023-06" db="EMBL/GenBank/DDBJ databases">
        <title>Draft genome sequence of Nocardioides sp. SOB72.</title>
        <authorList>
            <person name="Zhang G."/>
        </authorList>
    </citation>
    <scope>NUCLEOTIDE SEQUENCE</scope>
    <source>
        <strain evidence="2">SOB72</strain>
    </source>
</reference>
<feature type="transmembrane region" description="Helical" evidence="1">
    <location>
        <begin position="110"/>
        <end position="129"/>
    </location>
</feature>
<feature type="transmembrane region" description="Helical" evidence="1">
    <location>
        <begin position="12"/>
        <end position="30"/>
    </location>
</feature>
<feature type="transmembrane region" description="Helical" evidence="1">
    <location>
        <begin position="260"/>
        <end position="282"/>
    </location>
</feature>
<sequence>MTELLLRPLADAFMEVGVFVALLVVPFGWARHRWGHRLDDALERHRRLGPLVAALLTVPPGCGGAIIVMSVYARGAVSYGAAIAALVATMDDASWVLLAADPVLTLQLKVLLVATGAATGYVVDAVGIAPRRRVDAVARPTAAPVPVPAGVPVGVTAPAPVPVAVASAAAPARRRTVLMEAASLPALMWLLLGAGATVSLPTTFELVDPAQLGHALLGGVDPYLAIGLVGSVLAVGFFLRNGCKLADDTVDGEPTSMQQVLAKGADEVSFVTVWVAIAYVAWTLLTHLTGFDGSQLPVLGFAGVVVGALVGLIPGCAVQIVFAGLFLAGGMPLSTLVANTISQDGDALIPLLAMEHRSALLATVLTTIPAVLVGSLLLVLS</sequence>